<sequence>MIRINSQRDKRMLLTELRMTMSFGAVMVLLMLLGLSVLCFVFCVHGIRVLYEHKEGFRYARVMYLVGGIACFFTAVSILIRAVRFVAAAVSLLGKRYSLSEELLFEDEGYTSRYTAENGVTVEGRYSYAAVKKVITYKDHILIASPDQTSVFRLSDITEGTAEELSAILAGKLGDRVTHK</sequence>
<comment type="caution">
    <text evidence="2">The sequence shown here is derived from an EMBL/GenBank/DDBJ whole genome shotgun (WGS) entry which is preliminary data.</text>
</comment>
<gene>
    <name evidence="2" type="ORF">IE37_02923</name>
</gene>
<dbReference type="AlphaFoldDB" id="A0A315XUB4"/>
<proteinExistence type="predicted"/>
<keyword evidence="1" id="KW-0472">Membrane</keyword>
<reference evidence="2 3" key="1">
    <citation type="submission" date="2018-05" db="EMBL/GenBank/DDBJ databases">
        <title>The Hungate 1000. A catalogue of reference genomes from the rumen microbiome.</title>
        <authorList>
            <person name="Kelly W."/>
        </authorList>
    </citation>
    <scope>NUCLEOTIDE SEQUENCE [LARGE SCALE GENOMIC DNA]</scope>
    <source>
        <strain evidence="2 3">SAb67</strain>
    </source>
</reference>
<accession>A0A315XUB4</accession>
<dbReference type="RefSeq" id="WP_109727619.1">
    <property type="nucleotide sequence ID" value="NZ_QGDI01000013.1"/>
</dbReference>
<feature type="transmembrane region" description="Helical" evidence="1">
    <location>
        <begin position="59"/>
        <end position="80"/>
    </location>
</feature>
<dbReference type="Proteomes" id="UP000245720">
    <property type="component" value="Unassembled WGS sequence"/>
</dbReference>
<evidence type="ECO:0008006" key="4">
    <source>
        <dbReference type="Google" id="ProtNLM"/>
    </source>
</evidence>
<evidence type="ECO:0000313" key="2">
    <source>
        <dbReference type="EMBL" id="PWJ10565.1"/>
    </source>
</evidence>
<organism evidence="2 3">
    <name type="scientific">Ruminococcus flavefaciens</name>
    <dbReference type="NCBI Taxonomy" id="1265"/>
    <lineage>
        <taxon>Bacteria</taxon>
        <taxon>Bacillati</taxon>
        <taxon>Bacillota</taxon>
        <taxon>Clostridia</taxon>
        <taxon>Eubacteriales</taxon>
        <taxon>Oscillospiraceae</taxon>
        <taxon>Ruminococcus</taxon>
    </lineage>
</organism>
<evidence type="ECO:0000256" key="1">
    <source>
        <dbReference type="SAM" id="Phobius"/>
    </source>
</evidence>
<evidence type="ECO:0000313" key="3">
    <source>
        <dbReference type="Proteomes" id="UP000245720"/>
    </source>
</evidence>
<protein>
    <recommendedName>
        <fullName evidence="4">YcxB-like protein</fullName>
    </recommendedName>
</protein>
<name>A0A315XUB4_RUMFL</name>
<dbReference type="OrthoDB" id="9956258at2"/>
<dbReference type="EMBL" id="QGDI01000013">
    <property type="protein sequence ID" value="PWJ10565.1"/>
    <property type="molecule type" value="Genomic_DNA"/>
</dbReference>
<keyword evidence="1" id="KW-1133">Transmembrane helix</keyword>
<feature type="transmembrane region" description="Helical" evidence="1">
    <location>
        <begin position="21"/>
        <end position="47"/>
    </location>
</feature>
<keyword evidence="1" id="KW-0812">Transmembrane</keyword>